<dbReference type="Gene3D" id="1.20.120.1750">
    <property type="match status" value="1"/>
</dbReference>
<dbReference type="EMBL" id="JAHDVG010000482">
    <property type="protein sequence ID" value="KAH1172949.1"/>
    <property type="molecule type" value="Genomic_DNA"/>
</dbReference>
<dbReference type="Proteomes" id="UP000827986">
    <property type="component" value="Unassembled WGS sequence"/>
</dbReference>
<reference evidence="1" key="1">
    <citation type="submission" date="2021-09" db="EMBL/GenBank/DDBJ databases">
        <title>The genome of Mauremys mutica provides insights into the evolution of semi-aquatic lifestyle.</title>
        <authorList>
            <person name="Gong S."/>
            <person name="Gao Y."/>
        </authorList>
    </citation>
    <scope>NUCLEOTIDE SEQUENCE</scope>
    <source>
        <strain evidence="1">MM-2020</strain>
        <tissue evidence="1">Muscle</tissue>
    </source>
</reference>
<feature type="non-terminal residue" evidence="1">
    <location>
        <position position="209"/>
    </location>
</feature>
<gene>
    <name evidence="1" type="ORF">KIL84_016788</name>
</gene>
<organism evidence="1 2">
    <name type="scientific">Mauremys mutica</name>
    <name type="common">yellowpond turtle</name>
    <dbReference type="NCBI Taxonomy" id="74926"/>
    <lineage>
        <taxon>Eukaryota</taxon>
        <taxon>Metazoa</taxon>
        <taxon>Chordata</taxon>
        <taxon>Craniata</taxon>
        <taxon>Vertebrata</taxon>
        <taxon>Euteleostomi</taxon>
        <taxon>Archelosauria</taxon>
        <taxon>Testudinata</taxon>
        <taxon>Testudines</taxon>
        <taxon>Cryptodira</taxon>
        <taxon>Durocryptodira</taxon>
        <taxon>Testudinoidea</taxon>
        <taxon>Geoemydidae</taxon>
        <taxon>Geoemydinae</taxon>
        <taxon>Mauremys</taxon>
    </lineage>
</organism>
<protein>
    <submittedName>
        <fullName evidence="1">Uncharacterized protein</fullName>
    </submittedName>
</protein>
<keyword evidence="2" id="KW-1185">Reference proteome</keyword>
<dbReference type="AlphaFoldDB" id="A0A9D4AWS7"/>
<comment type="caution">
    <text evidence="1">The sequence shown here is derived from an EMBL/GenBank/DDBJ whole genome shotgun (WGS) entry which is preliminary data.</text>
</comment>
<evidence type="ECO:0000313" key="1">
    <source>
        <dbReference type="EMBL" id="KAH1172949.1"/>
    </source>
</evidence>
<name>A0A9D4AWS7_9SAUR</name>
<proteinExistence type="predicted"/>
<sequence length="209" mass="23435">FVFCRECKEEFHDGECSTLLSLQEAIAQKGYMIDEHAAMQARWEEASRETIKKTTKPCPSCHVPVEKNAPLPWSDEGLDLHLQSHQQVKIQLHQFNPQPVKTDAALWDNELYKCIAHQKLSSGNLKSFKPTKAGEIQMARLTSAGTEGKNFKTRSSTDAEKQPEFAESLEKLLPVSLEDLAVVSPTTIDRDDSSKQKSVSTQIQLVVPE</sequence>
<accession>A0A9D4AWS7</accession>
<evidence type="ECO:0000313" key="2">
    <source>
        <dbReference type="Proteomes" id="UP000827986"/>
    </source>
</evidence>